<dbReference type="KEGG" id="dch:SY84_14955"/>
<dbReference type="Proteomes" id="UP000034024">
    <property type="component" value="Chromosome"/>
</dbReference>
<feature type="chain" id="PRO_5002517476" evidence="1">
    <location>
        <begin position="21"/>
        <end position="185"/>
    </location>
</feature>
<organism evidence="2 3">
    <name type="scientific">Deinococcus soli</name>
    <name type="common">ex Cha et al. 2016</name>
    <dbReference type="NCBI Taxonomy" id="1309411"/>
    <lineage>
        <taxon>Bacteria</taxon>
        <taxon>Thermotogati</taxon>
        <taxon>Deinococcota</taxon>
        <taxon>Deinococci</taxon>
        <taxon>Deinococcales</taxon>
        <taxon>Deinococcaceae</taxon>
        <taxon>Deinococcus</taxon>
    </lineage>
</organism>
<dbReference type="RefSeq" id="WP_046844668.1">
    <property type="nucleotide sequence ID" value="NZ_CP011389.1"/>
</dbReference>
<proteinExistence type="predicted"/>
<evidence type="ECO:0000313" key="2">
    <source>
        <dbReference type="EMBL" id="AKH18101.1"/>
    </source>
</evidence>
<evidence type="ECO:0000313" key="3">
    <source>
        <dbReference type="Proteomes" id="UP000034024"/>
    </source>
</evidence>
<dbReference type="EMBL" id="CP011389">
    <property type="protein sequence ID" value="AKH18101.1"/>
    <property type="molecule type" value="Genomic_DNA"/>
</dbReference>
<dbReference type="OrthoDB" id="69583at2"/>
<name>A0A0F7JNZ4_9DEIO</name>
<gene>
    <name evidence="2" type="ORF">SY84_14955</name>
</gene>
<accession>A0A0F7JNZ4</accession>
<keyword evidence="1" id="KW-0732">Signal</keyword>
<feature type="signal peptide" evidence="1">
    <location>
        <begin position="1"/>
        <end position="20"/>
    </location>
</feature>
<protein>
    <submittedName>
        <fullName evidence="2">Uncharacterized protein</fullName>
    </submittedName>
</protein>
<reference evidence="2 3" key="1">
    <citation type="submission" date="2015-01" db="EMBL/GenBank/DDBJ databases">
        <title>Deinococcus soli/N5/whole genome sequencing.</title>
        <authorList>
            <person name="Kim M.K."/>
            <person name="Srinivasan S."/>
            <person name="Lee J.-J."/>
        </authorList>
    </citation>
    <scope>NUCLEOTIDE SEQUENCE [LARGE SCALE GENOMIC DNA]</scope>
    <source>
        <strain evidence="2 3">N5</strain>
    </source>
</reference>
<dbReference type="AlphaFoldDB" id="A0A0F7JNZ4"/>
<sequence>MRPLLPLILTALTLLTAVQAATPALDPNYYPHRPGTRWTYSSGETQIVGAPVIHRGVKVTPVSHQYGSTTYSQDLLEYRADGSVWLRGVNAAGRLSWYSPPLLVYPAGPLQTGQKWQAASGPLRMTVAVTGTAPLKLAAGTFNALILRTESVTGGRSSVQLTYFVPAFGIVRYQTADGSTIDLQR</sequence>
<keyword evidence="3" id="KW-1185">Reference proteome</keyword>
<dbReference type="PATRIC" id="fig|1309411.5.peg.3050"/>
<evidence type="ECO:0000256" key="1">
    <source>
        <dbReference type="SAM" id="SignalP"/>
    </source>
</evidence>